<evidence type="ECO:0008006" key="4">
    <source>
        <dbReference type="Google" id="ProtNLM"/>
    </source>
</evidence>
<dbReference type="InterPro" id="IPR032675">
    <property type="entry name" value="LRR_dom_sf"/>
</dbReference>
<evidence type="ECO:0000256" key="1">
    <source>
        <dbReference type="SAM" id="MobiDB-lite"/>
    </source>
</evidence>
<proteinExistence type="predicted"/>
<dbReference type="InParanoid" id="A0A1B7N0J9"/>
<sequence>MHHALLIPDVQACIFTSVKEDKQTNRHTFAMLARTCKVLNEASLDSLWSELHSLCPLASCIYMANTVSFSDELITEASCDAEPDLSIFYKYSHRVRKLDVSGPLQGSSMRRTGRYFDVTDDLSALLYYAVPSPLLPNLRHLTWAPGTSLNLLRHLLSPHLLSLKIPNNYWVPESSLFVLTKIPGLCPEIKSLTLQLHWSEPGAVMNPRETAQYCIPRVICCWRNLEELDCNPTTTESVRRLSVLSSLRILRLQVTNQSVFNLPPDSLSFPSLHTLQLQVDTLETAIAMMKAIKGLPKSLKIVVSVGNYRRGRCSRENAAALLLLVGDALYCELRNFSITFPVLLGDDPVNVYDLLQPLFNCNELRTLCVRMSSQFTLGDDELHMMATTWPRLEELELLDLRPPSRRVVTPQPPPPPPAAGPVQAPQLQPPQPAAHMNLHQLPVPAAQANHIQHMPVFPPAMPAAFPMVLANHPISVRSRTAEITFRGLISLLDLCPNLHYFDLAIDATKLDDLQGQNPGGGVCNRLVKTARLIDSPVGDPDVVARILLDILPELDDFIGSNGLPLIPHHNITPQGWLAVRQKMTDLRQARTQQLA</sequence>
<reference evidence="2 3" key="1">
    <citation type="submission" date="2016-06" db="EMBL/GenBank/DDBJ databases">
        <title>Comparative genomics of the ectomycorrhizal sister species Rhizopogon vinicolor and Rhizopogon vesiculosus (Basidiomycota: Boletales) reveals a divergence of the mating type B locus.</title>
        <authorList>
            <consortium name="DOE Joint Genome Institute"/>
            <person name="Mujic A.B."/>
            <person name="Kuo A."/>
            <person name="Tritt A."/>
            <person name="Lipzen A."/>
            <person name="Chen C."/>
            <person name="Johnson J."/>
            <person name="Sharma A."/>
            <person name="Barry K."/>
            <person name="Grigoriev I.V."/>
            <person name="Spatafora J.W."/>
        </authorList>
    </citation>
    <scope>NUCLEOTIDE SEQUENCE [LARGE SCALE GENOMIC DNA]</scope>
    <source>
        <strain evidence="2 3">AM-OR11-026</strain>
    </source>
</reference>
<feature type="compositionally biased region" description="Pro residues" evidence="1">
    <location>
        <begin position="410"/>
        <end position="419"/>
    </location>
</feature>
<dbReference type="EMBL" id="KV448297">
    <property type="protein sequence ID" value="OAX38398.1"/>
    <property type="molecule type" value="Genomic_DNA"/>
</dbReference>
<dbReference type="STRING" id="1314800.A0A1B7N0J9"/>
<keyword evidence="3" id="KW-1185">Reference proteome</keyword>
<dbReference type="Gene3D" id="3.80.10.10">
    <property type="entry name" value="Ribonuclease Inhibitor"/>
    <property type="match status" value="1"/>
</dbReference>
<dbReference type="Proteomes" id="UP000092154">
    <property type="component" value="Unassembled WGS sequence"/>
</dbReference>
<dbReference type="OrthoDB" id="2649833at2759"/>
<evidence type="ECO:0000313" key="3">
    <source>
        <dbReference type="Proteomes" id="UP000092154"/>
    </source>
</evidence>
<name>A0A1B7N0J9_9AGAM</name>
<evidence type="ECO:0000313" key="2">
    <source>
        <dbReference type="EMBL" id="OAX38398.1"/>
    </source>
</evidence>
<accession>A0A1B7N0J9</accession>
<feature type="region of interest" description="Disordered" evidence="1">
    <location>
        <begin position="404"/>
        <end position="434"/>
    </location>
</feature>
<dbReference type="AlphaFoldDB" id="A0A1B7N0J9"/>
<gene>
    <name evidence="2" type="ORF">K503DRAFT_866165</name>
</gene>
<dbReference type="SUPFAM" id="SSF52047">
    <property type="entry name" value="RNI-like"/>
    <property type="match status" value="1"/>
</dbReference>
<organism evidence="2 3">
    <name type="scientific">Rhizopogon vinicolor AM-OR11-026</name>
    <dbReference type="NCBI Taxonomy" id="1314800"/>
    <lineage>
        <taxon>Eukaryota</taxon>
        <taxon>Fungi</taxon>
        <taxon>Dikarya</taxon>
        <taxon>Basidiomycota</taxon>
        <taxon>Agaricomycotina</taxon>
        <taxon>Agaricomycetes</taxon>
        <taxon>Agaricomycetidae</taxon>
        <taxon>Boletales</taxon>
        <taxon>Suillineae</taxon>
        <taxon>Rhizopogonaceae</taxon>
        <taxon>Rhizopogon</taxon>
    </lineage>
</organism>
<protein>
    <recommendedName>
        <fullName evidence="4">F-box domain-containing protein</fullName>
    </recommendedName>
</protein>